<evidence type="ECO:0000256" key="2">
    <source>
        <dbReference type="SAM" id="Phobius"/>
    </source>
</evidence>
<feature type="transmembrane region" description="Helical" evidence="2">
    <location>
        <begin position="216"/>
        <end position="237"/>
    </location>
</feature>
<comment type="caution">
    <text evidence="4">The sequence shown here is derived from an EMBL/GenBank/DDBJ whole genome shotgun (WGS) entry which is preliminary data.</text>
</comment>
<keyword evidence="3" id="KW-0732">Signal</keyword>
<dbReference type="Proteomes" id="UP001296104">
    <property type="component" value="Unassembled WGS sequence"/>
</dbReference>
<feature type="region of interest" description="Disordered" evidence="1">
    <location>
        <begin position="175"/>
        <end position="208"/>
    </location>
</feature>
<gene>
    <name evidence="4" type="ORF">LECACI_7A005492</name>
</gene>
<feature type="compositionally biased region" description="Low complexity" evidence="1">
    <location>
        <begin position="269"/>
        <end position="283"/>
    </location>
</feature>
<evidence type="ECO:0000256" key="3">
    <source>
        <dbReference type="SAM" id="SignalP"/>
    </source>
</evidence>
<evidence type="ECO:0008006" key="6">
    <source>
        <dbReference type="Google" id="ProtNLM"/>
    </source>
</evidence>
<accession>A0AAI8Z0R7</accession>
<feature type="compositionally biased region" description="Polar residues" evidence="1">
    <location>
        <begin position="325"/>
        <end position="337"/>
    </location>
</feature>
<evidence type="ECO:0000313" key="4">
    <source>
        <dbReference type="EMBL" id="CAK4030334.1"/>
    </source>
</evidence>
<evidence type="ECO:0000256" key="1">
    <source>
        <dbReference type="SAM" id="MobiDB-lite"/>
    </source>
</evidence>
<reference evidence="4" key="1">
    <citation type="submission" date="2023-11" db="EMBL/GenBank/DDBJ databases">
        <authorList>
            <person name="Alioto T."/>
            <person name="Alioto T."/>
            <person name="Gomez Garrido J."/>
        </authorList>
    </citation>
    <scope>NUCLEOTIDE SEQUENCE</scope>
</reference>
<proteinExistence type="predicted"/>
<feature type="chain" id="PRO_5042567735" description="Mid2 domain-containing protein" evidence="3">
    <location>
        <begin position="18"/>
        <end position="374"/>
    </location>
</feature>
<dbReference type="EMBL" id="CAVMBE010000035">
    <property type="protein sequence ID" value="CAK4030334.1"/>
    <property type="molecule type" value="Genomic_DNA"/>
</dbReference>
<keyword evidence="5" id="KW-1185">Reference proteome</keyword>
<keyword evidence="2" id="KW-1133">Transmembrane helix</keyword>
<keyword evidence="2" id="KW-0472">Membrane</keyword>
<dbReference type="AlphaFoldDB" id="A0AAI8Z0R7"/>
<organism evidence="4 5">
    <name type="scientific">Lecanosticta acicola</name>
    <dbReference type="NCBI Taxonomy" id="111012"/>
    <lineage>
        <taxon>Eukaryota</taxon>
        <taxon>Fungi</taxon>
        <taxon>Dikarya</taxon>
        <taxon>Ascomycota</taxon>
        <taxon>Pezizomycotina</taxon>
        <taxon>Dothideomycetes</taxon>
        <taxon>Dothideomycetidae</taxon>
        <taxon>Mycosphaerellales</taxon>
        <taxon>Mycosphaerellaceae</taxon>
        <taxon>Lecanosticta</taxon>
    </lineage>
</organism>
<feature type="region of interest" description="Disordered" evidence="1">
    <location>
        <begin position="323"/>
        <end position="349"/>
    </location>
</feature>
<keyword evidence="2" id="KW-0812">Transmembrane</keyword>
<feature type="region of interest" description="Disordered" evidence="1">
    <location>
        <begin position="248"/>
        <end position="296"/>
    </location>
</feature>
<sequence>MRPRSALALLLSLGTAANKIPSGVTDGPPPLQATKTPVAAVNTGPASTCTGNECVLVSTVFPTITKIIDTEPSSAARGMVISSCGQTVGVKGACPVGCVRSGQAGLVGVGSFFCVASTIATVVESTTGGAAVASSRSTSTLTSESSITDTVTGARSTYTTSTEVQLITRPSITDGHTPVVTLTTVPSPSTTDLAPSSIGSPEAPGHTSNKNIGKPALIALGVILAVILIAAASFFLWKRHLHQKKQATLPATNPNGGAGPFIPLKDLSHSSISPPASSTPSLPRVIGDSSQPYPDAIQNHRTQQYLAALGFTTHAEDSNGMIPFANSSDGRTHTPVQPTGIRTGKPGRGAWLRASGTQGIPEEVEARAWQRGAG</sequence>
<evidence type="ECO:0000313" key="5">
    <source>
        <dbReference type="Proteomes" id="UP001296104"/>
    </source>
</evidence>
<name>A0AAI8Z0R7_9PEZI</name>
<protein>
    <recommendedName>
        <fullName evidence="6">Mid2 domain-containing protein</fullName>
    </recommendedName>
</protein>
<feature type="signal peptide" evidence="3">
    <location>
        <begin position="1"/>
        <end position="17"/>
    </location>
</feature>
<feature type="compositionally biased region" description="Low complexity" evidence="1">
    <location>
        <begin position="177"/>
        <end position="191"/>
    </location>
</feature>